<protein>
    <submittedName>
        <fullName evidence="3">Galacturonosyl transferase</fullName>
    </submittedName>
</protein>
<sequence length="378" mass="43078">MNLQKKKIMLITNHDDDIYCFRKEVIESLVEYGYEVLVSCPYGDKIELMKSIQFEYEDITIDRRGINPLKDIRLFLSYIRLLRKYRPDIDLTYTVKPNVYASLAATILGIKYINNVTGLGSVLTMGSCVRSLVLLLFRISFRKSNCVFFQNEYNMKMLKTLGLILGDSKLIPGSGVNIEKYPVQQYPNGGNGIQGETIVFNFIGRILKEKGIDTYLAAAQIIKSRYPKTEFNIIGFIEPTESNYELKICDLEKKGIVYYLGQQKDAIPHITRSHAIIHPSVYGEGMSNVLLENASSGRVLITTDNPGCKEIVKDRETGYIFQGGNVEELVSILEVFLGLENEKRKEMGLQGRMYIEQYFSRQIIIDAYLDKIKGALDE</sequence>
<evidence type="ECO:0000259" key="1">
    <source>
        <dbReference type="Pfam" id="PF00534"/>
    </source>
</evidence>
<dbReference type="CAZy" id="GT4">
    <property type="family name" value="Glycosyltransferase Family 4"/>
</dbReference>
<dbReference type="CDD" id="cd03808">
    <property type="entry name" value="GT4_CapM-like"/>
    <property type="match status" value="1"/>
</dbReference>
<evidence type="ECO:0000259" key="2">
    <source>
        <dbReference type="Pfam" id="PF13477"/>
    </source>
</evidence>
<keyword evidence="3" id="KW-0808">Transferase</keyword>
<organism evidence="3">
    <name type="scientific">Streptococcus pneumoniae</name>
    <dbReference type="NCBI Taxonomy" id="1313"/>
    <lineage>
        <taxon>Bacteria</taxon>
        <taxon>Bacillati</taxon>
        <taxon>Bacillota</taxon>
        <taxon>Bacilli</taxon>
        <taxon>Lactobacillales</taxon>
        <taxon>Streptococcaceae</taxon>
        <taxon>Streptococcus</taxon>
    </lineage>
</organism>
<dbReference type="AlphaFoldDB" id="P96476"/>
<feature type="domain" description="Glycosyl transferase family 1" evidence="1">
    <location>
        <begin position="191"/>
        <end position="351"/>
    </location>
</feature>
<dbReference type="PANTHER" id="PTHR12526">
    <property type="entry name" value="GLYCOSYLTRANSFERASE"/>
    <property type="match status" value="1"/>
</dbReference>
<dbReference type="Gene3D" id="3.40.50.2000">
    <property type="entry name" value="Glycogen Phosphorylase B"/>
    <property type="match status" value="2"/>
</dbReference>
<dbReference type="InterPro" id="IPR028098">
    <property type="entry name" value="Glyco_trans_4-like_N"/>
</dbReference>
<reference evidence="3" key="1">
    <citation type="journal article" date="1997" name="Mol. Microbiol.">
        <title>Molecular organization of the genes required for the synthesis of type 1 capsular polysaccharide of Streptococcus pneumoniae: formation of binary encapsulated pneumococci and identification of cryptic dTDP-rhamnose biosynthesis genes.</title>
        <authorList>
            <person name="Munoz R."/>
            <person name="Mollerach M.E."/>
            <person name="Lopez R."/>
            <person name="Garcia E."/>
        </authorList>
    </citation>
    <scope>NUCLEOTIDE SEQUENCE</scope>
    <source>
        <strain evidence="3">13868</strain>
    </source>
</reference>
<evidence type="ECO:0000313" key="3">
    <source>
        <dbReference type="EMBL" id="CAB05923.1"/>
    </source>
</evidence>
<dbReference type="Pfam" id="PF13477">
    <property type="entry name" value="Glyco_trans_4_2"/>
    <property type="match status" value="1"/>
</dbReference>
<dbReference type="SUPFAM" id="SSF53756">
    <property type="entry name" value="UDP-Glycosyltransferase/glycogen phosphorylase"/>
    <property type="match status" value="1"/>
</dbReference>
<dbReference type="Pfam" id="PF00534">
    <property type="entry name" value="Glycos_transf_1"/>
    <property type="match status" value="1"/>
</dbReference>
<dbReference type="GO" id="GO:0016757">
    <property type="term" value="F:glycosyltransferase activity"/>
    <property type="evidence" value="ECO:0007669"/>
    <property type="project" value="InterPro"/>
</dbReference>
<name>P96476_STREE</name>
<proteinExistence type="predicted"/>
<dbReference type="InterPro" id="IPR001296">
    <property type="entry name" value="Glyco_trans_1"/>
</dbReference>
<dbReference type="EMBL" id="Z83335">
    <property type="protein sequence ID" value="CAB05923.1"/>
    <property type="molecule type" value="Genomic_DNA"/>
</dbReference>
<feature type="domain" description="Glycosyltransferase subfamily 4-like N-terminal" evidence="2">
    <location>
        <begin position="7"/>
        <end position="151"/>
    </location>
</feature>
<accession>P96476</accession>
<gene>
    <name evidence="3" type="primary">cap1E</name>
</gene>